<keyword evidence="1" id="KW-0863">Zinc-finger</keyword>
<dbReference type="Pfam" id="PF00098">
    <property type="entry name" value="zf-CCHC"/>
    <property type="match status" value="1"/>
</dbReference>
<keyword evidence="5" id="KW-1185">Reference proteome</keyword>
<dbReference type="GO" id="GO:0003676">
    <property type="term" value="F:nucleic acid binding"/>
    <property type="evidence" value="ECO:0007669"/>
    <property type="project" value="InterPro"/>
</dbReference>
<dbReference type="AlphaFoldDB" id="A0AAE1VJ91"/>
<evidence type="ECO:0000256" key="1">
    <source>
        <dbReference type="PROSITE-ProRule" id="PRU00047"/>
    </source>
</evidence>
<accession>A0AAE1VJ91</accession>
<name>A0AAE1VJ91_9SOLA</name>
<dbReference type="InterPro" id="IPR001878">
    <property type="entry name" value="Znf_CCHC"/>
</dbReference>
<dbReference type="PROSITE" id="PS50158">
    <property type="entry name" value="ZF_CCHC"/>
    <property type="match status" value="1"/>
</dbReference>
<feature type="region of interest" description="Disordered" evidence="2">
    <location>
        <begin position="27"/>
        <end position="72"/>
    </location>
</feature>
<dbReference type="Proteomes" id="UP001291623">
    <property type="component" value="Unassembled WGS sequence"/>
</dbReference>
<protein>
    <recommendedName>
        <fullName evidence="3">CCHC-type domain-containing protein</fullName>
    </recommendedName>
</protein>
<dbReference type="GO" id="GO:0008270">
    <property type="term" value="F:zinc ion binding"/>
    <property type="evidence" value="ECO:0007669"/>
    <property type="project" value="UniProtKB-KW"/>
</dbReference>
<sequence length="111" mass="12681">MIDGKTVGTQVQELQVLIHDLIAEEDNKAPERRSRGSSMIMGINIIEEVTPNNKKRKKSSGQRNEQNKKKFKRNCYNCGKAGHKASDYRAHKKGKKKSQVNMMTLMIYVLC</sequence>
<evidence type="ECO:0000313" key="5">
    <source>
        <dbReference type="Proteomes" id="UP001291623"/>
    </source>
</evidence>
<feature type="domain" description="CCHC-type" evidence="3">
    <location>
        <begin position="75"/>
        <end position="87"/>
    </location>
</feature>
<evidence type="ECO:0000259" key="3">
    <source>
        <dbReference type="PROSITE" id="PS50158"/>
    </source>
</evidence>
<organism evidence="4 5">
    <name type="scientific">Anisodus tanguticus</name>
    <dbReference type="NCBI Taxonomy" id="243964"/>
    <lineage>
        <taxon>Eukaryota</taxon>
        <taxon>Viridiplantae</taxon>
        <taxon>Streptophyta</taxon>
        <taxon>Embryophyta</taxon>
        <taxon>Tracheophyta</taxon>
        <taxon>Spermatophyta</taxon>
        <taxon>Magnoliopsida</taxon>
        <taxon>eudicotyledons</taxon>
        <taxon>Gunneridae</taxon>
        <taxon>Pentapetalae</taxon>
        <taxon>asterids</taxon>
        <taxon>lamiids</taxon>
        <taxon>Solanales</taxon>
        <taxon>Solanaceae</taxon>
        <taxon>Solanoideae</taxon>
        <taxon>Hyoscyameae</taxon>
        <taxon>Anisodus</taxon>
    </lineage>
</organism>
<keyword evidence="1" id="KW-0862">Zinc</keyword>
<comment type="caution">
    <text evidence="4">The sequence shown here is derived from an EMBL/GenBank/DDBJ whole genome shotgun (WGS) entry which is preliminary data.</text>
</comment>
<proteinExistence type="predicted"/>
<dbReference type="PANTHER" id="PTHR47592">
    <property type="entry name" value="PBF68 PROTEIN"/>
    <property type="match status" value="1"/>
</dbReference>
<evidence type="ECO:0000313" key="4">
    <source>
        <dbReference type="EMBL" id="KAK4371107.1"/>
    </source>
</evidence>
<dbReference type="InterPro" id="IPR036875">
    <property type="entry name" value="Znf_CCHC_sf"/>
</dbReference>
<gene>
    <name evidence="4" type="ORF">RND71_010582</name>
</gene>
<evidence type="ECO:0000256" key="2">
    <source>
        <dbReference type="SAM" id="MobiDB-lite"/>
    </source>
</evidence>
<keyword evidence="1" id="KW-0479">Metal-binding</keyword>
<dbReference type="EMBL" id="JAVYJV010000005">
    <property type="protein sequence ID" value="KAK4371107.1"/>
    <property type="molecule type" value="Genomic_DNA"/>
</dbReference>
<dbReference type="PANTHER" id="PTHR47592:SF27">
    <property type="entry name" value="OS08G0421700 PROTEIN"/>
    <property type="match status" value="1"/>
</dbReference>
<reference evidence="4" key="1">
    <citation type="submission" date="2023-12" db="EMBL/GenBank/DDBJ databases">
        <title>Genome assembly of Anisodus tanguticus.</title>
        <authorList>
            <person name="Wang Y.-J."/>
        </authorList>
    </citation>
    <scope>NUCLEOTIDE SEQUENCE</scope>
    <source>
        <strain evidence="4">KB-2021</strain>
        <tissue evidence="4">Leaf</tissue>
    </source>
</reference>
<dbReference type="SUPFAM" id="SSF57756">
    <property type="entry name" value="Retrovirus zinc finger-like domains"/>
    <property type="match status" value="1"/>
</dbReference>